<gene>
    <name evidence="2" type="ORF">GCM10010170_078640</name>
</gene>
<dbReference type="RefSeq" id="WP_344617728.1">
    <property type="nucleotide sequence ID" value="NZ_BAAARV010000078.1"/>
</dbReference>
<keyword evidence="3" id="KW-1185">Reference proteome</keyword>
<evidence type="ECO:0000313" key="3">
    <source>
        <dbReference type="Proteomes" id="UP001501444"/>
    </source>
</evidence>
<sequence>MTTALPPRLVEVVAERLHRQLTGVADGHCVRVDDLAVADAEAIAERLCAASPPYDAYVLALGTPRGTREVPVDRAIELRNRKVRPLLLLVPAGADRAASSLDNSFQPLPLVRLLASAGDDLEHQLIGNPVYAGVRELKRALGKSRGTEAWARFLDTLLSEPTWPVFGRQLWQVGLIPDHDGTPDIQHRLRANAKAVTALVRPVRAASLIADRLHAAGVRDADDSPTRQRLLAFLTGEAGVLTNAATWTRALGERHGGALTFECWPIAEPQQAALNEVTLTPFMRDNGTVDPTCKLRVDEDGQLYCDVSADRPGSIVVRWSTDPVKPASVGSWRIDVLPPEDLREPDTTPVVAKKVAGDKRRATITLALDEDDLEAGYLFVVRLRAQDSEGNDLRLADGRPAEAESDAFVVMLQDQSPERGIRKISGSSVPELVLRAAAKGGTSLAEEGAAWDLAGQVFSVRIGRRETSLMRVSRVLVELQRRLFVEPAAHAFRAHTELGVPVEAAQAEPVTLGLPPAFLERRRRLLAALARRAPRDVAEAVLWDDELREQATGLLHSYRRALDTADPAARLALLTVDTVSVRVRTAVEEVDGVVLLPLHPLRLVWLASHDAVLRGWAAELVEGGLPATRRGASVDLPLVALVSPANVPFTVLSDDGRAFLYAEELTHGAALYLPVGVQEPEAMLDVLCASLDIGRDNASLRAASALIGLRVNAYRLAHPGTDALRVMAVNPGSGMIGRRALEALFREPADEEPVDTTAQALQATAPPRLEVVAYTDSSSFTNPVPELRQLQTLATTHQLANATNYLVPPVGLATRPLAELAGDRYGYHIAIVQDPVRGSLVESADDARTPRTTTFHDLLTPLLTVRKVERDGYEWHAQPALRSRGGAPASDVVEAHRAHQLALAAHLGMTRAPVLSLRLTHDDLRMLDTAHTRADWVVTLDGYLGYQLYEDPTEVGVGEHNYLLDYAPDFLDGFGSQVTVSTAHRGEVQHVLHEAMERIGFAAFDYSIAAVLQHLLLVSGRLALRLLANTTLATEAVSLAALMLHLERRGDLEDRIIIPVDVHPELFAGQQRRDEAAGRRCDLLLVRVTQRSLKIECVEVKSRREAALPAALADRIVDQLVDTRDLLIQRFFAIDPGRVDTDLQRTRLAGLLHYYARRSAAYQLVAPEKVDDLHRNIDRVCEQRERPEITMRGYVVSLEGSAGFKPRHRDVPIVVLTAADLGQVGLTSIVAHSESGPAEKALGRHRSAEPPAAAKAPPVTVPPSPSSVVTASHMHSAAPSEPAPPLHSALLCEPAPPTQPIRRPDQNGALHVELGRDQAGAAVGWELSTRGSPHGFILGIPGQGKSVTTRGLMRQLAAHGLPSLVLDFHGDLAARAPAGTTVVDAAVGLPFSPFELVTDDDRLVNQSAWEVSEIVAYVCGLGEIQRNNVYRGIQAAYHTALQDGPRVPTMEEFADAVADAEEGARGRNARDRIRALTDFGLFRPVPGASFDPTAGPGMVIDVSRLGLETVQVAAGAFLLRKLYRDMFGWKQDGSMKIAIVLDEAHRLAKDVTLPKLMKEGRKYGVAVIMASQGMSDFHRDVLGNAGTKIVFRTNFPASKYVAGFLRGRGDQDLSREIEQLDVGVAYVSTPDHVQARRVYMHPESE</sequence>
<comment type="caution">
    <text evidence="2">The sequence shown here is derived from an EMBL/GenBank/DDBJ whole genome shotgun (WGS) entry which is preliminary data.</text>
</comment>
<dbReference type="PANTHER" id="PTHR30121:SF6">
    <property type="entry name" value="SLR6007 PROTEIN"/>
    <property type="match status" value="1"/>
</dbReference>
<dbReference type="EMBL" id="BAAARV010000078">
    <property type="protein sequence ID" value="GAA2375230.1"/>
    <property type="molecule type" value="Genomic_DNA"/>
</dbReference>
<dbReference type="Gene3D" id="3.40.50.300">
    <property type="entry name" value="P-loop containing nucleotide triphosphate hydrolases"/>
    <property type="match status" value="2"/>
</dbReference>
<dbReference type="InterPro" id="IPR051162">
    <property type="entry name" value="T4SS_component"/>
</dbReference>
<organism evidence="2 3">
    <name type="scientific">Dactylosporangium salmoneum</name>
    <dbReference type="NCBI Taxonomy" id="53361"/>
    <lineage>
        <taxon>Bacteria</taxon>
        <taxon>Bacillati</taxon>
        <taxon>Actinomycetota</taxon>
        <taxon>Actinomycetes</taxon>
        <taxon>Micromonosporales</taxon>
        <taxon>Micromonosporaceae</taxon>
        <taxon>Dactylosporangium</taxon>
    </lineage>
</organism>
<protein>
    <recommendedName>
        <fullName evidence="4">Helicase HerA central domain-containing protein</fullName>
    </recommendedName>
</protein>
<dbReference type="PANTHER" id="PTHR30121">
    <property type="entry name" value="UNCHARACTERIZED PROTEIN YJGR-RELATED"/>
    <property type="match status" value="1"/>
</dbReference>
<evidence type="ECO:0008006" key="4">
    <source>
        <dbReference type="Google" id="ProtNLM"/>
    </source>
</evidence>
<reference evidence="3" key="1">
    <citation type="journal article" date="2019" name="Int. J. Syst. Evol. Microbiol.">
        <title>The Global Catalogue of Microorganisms (GCM) 10K type strain sequencing project: providing services to taxonomists for standard genome sequencing and annotation.</title>
        <authorList>
            <consortium name="The Broad Institute Genomics Platform"/>
            <consortium name="The Broad Institute Genome Sequencing Center for Infectious Disease"/>
            <person name="Wu L."/>
            <person name="Ma J."/>
        </authorList>
    </citation>
    <scope>NUCLEOTIDE SEQUENCE [LARGE SCALE GENOMIC DNA]</scope>
    <source>
        <strain evidence="3">JCM 3272</strain>
    </source>
</reference>
<feature type="region of interest" description="Disordered" evidence="1">
    <location>
        <begin position="1235"/>
        <end position="1285"/>
    </location>
</feature>
<dbReference type="Proteomes" id="UP001501444">
    <property type="component" value="Unassembled WGS sequence"/>
</dbReference>
<name>A0ABP5UE34_9ACTN</name>
<evidence type="ECO:0000256" key="1">
    <source>
        <dbReference type="SAM" id="MobiDB-lite"/>
    </source>
</evidence>
<proteinExistence type="predicted"/>
<dbReference type="CDD" id="cd01127">
    <property type="entry name" value="TrwB_TraG_TraD_VirD4"/>
    <property type="match status" value="1"/>
</dbReference>
<dbReference type="SUPFAM" id="SSF52540">
    <property type="entry name" value="P-loop containing nucleoside triphosphate hydrolases"/>
    <property type="match status" value="1"/>
</dbReference>
<dbReference type="InterPro" id="IPR027417">
    <property type="entry name" value="P-loop_NTPase"/>
</dbReference>
<accession>A0ABP5UE34</accession>
<feature type="compositionally biased region" description="Low complexity" evidence="1">
    <location>
        <begin position="1249"/>
        <end position="1258"/>
    </location>
</feature>
<evidence type="ECO:0000313" key="2">
    <source>
        <dbReference type="EMBL" id="GAA2375230.1"/>
    </source>
</evidence>